<reference evidence="11 12" key="1">
    <citation type="submission" date="2016-11" db="EMBL/GenBank/DDBJ databases">
        <authorList>
            <person name="Jaros S."/>
            <person name="Januszkiewicz K."/>
            <person name="Wedrychowicz H."/>
        </authorList>
    </citation>
    <scope>NUCLEOTIDE SEQUENCE [LARGE SCALE GENOMIC DNA]</scope>
    <source>
        <strain evidence="11 12">DSM 13106</strain>
    </source>
</reference>
<keyword evidence="3 9" id="KW-0031">Aminopeptidase</keyword>
<dbReference type="PANTHER" id="PTHR28570:SF2">
    <property type="entry name" value="M18 FAMILY AMINOPEPTIDASE 1-RELATED"/>
    <property type="match status" value="1"/>
</dbReference>
<keyword evidence="12" id="KW-1185">Reference proteome</keyword>
<dbReference type="EMBL" id="FQXR01000012">
    <property type="protein sequence ID" value="SHI11758.1"/>
    <property type="molecule type" value="Genomic_DNA"/>
</dbReference>
<evidence type="ECO:0000256" key="2">
    <source>
        <dbReference type="ARBA" id="ARBA00008290"/>
    </source>
</evidence>
<dbReference type="NCBIfam" id="NF002600">
    <property type="entry name" value="PRK02256.1"/>
    <property type="match status" value="1"/>
</dbReference>
<evidence type="ECO:0000256" key="9">
    <source>
        <dbReference type="RuleBase" id="RU004386"/>
    </source>
</evidence>
<dbReference type="SUPFAM" id="SSF53187">
    <property type="entry name" value="Zn-dependent exopeptidases"/>
    <property type="match status" value="1"/>
</dbReference>
<dbReference type="GO" id="GO:0005737">
    <property type="term" value="C:cytoplasm"/>
    <property type="evidence" value="ECO:0007669"/>
    <property type="project" value="UniProtKB-ARBA"/>
</dbReference>
<sequence>MTNKKDAKQLKEDLTFEFKNVWSALSDEKEKELFEVNEDYKKFLDDGKTEREATKDIIRRAEAKGFKSLEEIMNSNGKLISGMKVYANNKNKGVALFVIGKEDISGGMNIVGSHIDSPRLDLKQNPLYEDSDMAYLKTHYYGGIRKYQWVSLPLALHGVIIKNNGEKVDIVIGEDESDPVFFISDLLPHLAKEQGSKKLDEAIAGEGLNIIIGSIPYKSDDIDSKVKLNVLKILNDKYGITEEDFTTAEIEAVPAGKSKDLGIDRGLVLSYGHDDRVCAYTCLRAVLEVENPERTAVGLFVDKEEIGSVGNTGMHSRFFEDTVAEIVYLLDENANNLKIRRALANSRVLSSDVAAGYDPNYADAFEKRNSAYLGKGIALVKYTGSRGKGGSNDANAEYIGDIRRIFNMANVMWQTAELGKVDQGGGGTIAYILANYGMEVVDCGVPVLSMHAPYEAVSKADVYMTYKGYKAFYNA</sequence>
<dbReference type="EC" id="3.4.11.-" evidence="10"/>
<keyword evidence="4 9" id="KW-0645">Protease</keyword>
<keyword evidence="5 9" id="KW-0479">Metal-binding</keyword>
<keyword evidence="7 9" id="KW-0862">Zinc</keyword>
<dbReference type="GO" id="GO:0004177">
    <property type="term" value="F:aminopeptidase activity"/>
    <property type="evidence" value="ECO:0007669"/>
    <property type="project" value="UniProtKB-KW"/>
</dbReference>
<dbReference type="Pfam" id="PF02127">
    <property type="entry name" value="Peptidase_M18"/>
    <property type="match status" value="1"/>
</dbReference>
<evidence type="ECO:0000256" key="5">
    <source>
        <dbReference type="ARBA" id="ARBA00022723"/>
    </source>
</evidence>
<evidence type="ECO:0000256" key="7">
    <source>
        <dbReference type="ARBA" id="ARBA00022833"/>
    </source>
</evidence>
<evidence type="ECO:0000256" key="4">
    <source>
        <dbReference type="ARBA" id="ARBA00022670"/>
    </source>
</evidence>
<dbReference type="Gene3D" id="3.40.630.10">
    <property type="entry name" value="Zn peptidases"/>
    <property type="match status" value="1"/>
</dbReference>
<evidence type="ECO:0000313" key="11">
    <source>
        <dbReference type="EMBL" id="SHI11758.1"/>
    </source>
</evidence>
<dbReference type="Gene3D" id="2.30.250.10">
    <property type="entry name" value="Aminopeptidase i, Domain 2"/>
    <property type="match status" value="1"/>
</dbReference>
<dbReference type="GO" id="GO:0006508">
    <property type="term" value="P:proteolysis"/>
    <property type="evidence" value="ECO:0007669"/>
    <property type="project" value="UniProtKB-KW"/>
</dbReference>
<proteinExistence type="inferred from homology"/>
<gene>
    <name evidence="11" type="ORF">SAMN02745180_02208</name>
</gene>
<dbReference type="AlphaFoldDB" id="A0A1M5YIN1"/>
<evidence type="ECO:0000256" key="3">
    <source>
        <dbReference type="ARBA" id="ARBA00022438"/>
    </source>
</evidence>
<dbReference type="GO" id="GO:0008237">
    <property type="term" value="F:metallopeptidase activity"/>
    <property type="evidence" value="ECO:0007669"/>
    <property type="project" value="UniProtKB-KW"/>
</dbReference>
<evidence type="ECO:0000256" key="1">
    <source>
        <dbReference type="ARBA" id="ARBA00001947"/>
    </source>
</evidence>
<comment type="similarity">
    <text evidence="2 9">Belongs to the peptidase M18 family.</text>
</comment>
<dbReference type="GO" id="GO:0008270">
    <property type="term" value="F:zinc ion binding"/>
    <property type="evidence" value="ECO:0007669"/>
    <property type="project" value="InterPro"/>
</dbReference>
<dbReference type="RefSeq" id="WP_072744857.1">
    <property type="nucleotide sequence ID" value="NZ_FQXR01000012.1"/>
</dbReference>
<comment type="cofactor">
    <cofactor evidence="1 10">
        <name>Zn(2+)</name>
        <dbReference type="ChEBI" id="CHEBI:29105"/>
    </cofactor>
</comment>
<keyword evidence="6 9" id="KW-0378">Hydrolase</keyword>
<dbReference type="OrthoDB" id="89722at2"/>
<dbReference type="PRINTS" id="PR00932">
    <property type="entry name" value="AMINO1PTASE"/>
</dbReference>
<evidence type="ECO:0000313" key="12">
    <source>
        <dbReference type="Proteomes" id="UP000184389"/>
    </source>
</evidence>
<evidence type="ECO:0000256" key="8">
    <source>
        <dbReference type="ARBA" id="ARBA00023049"/>
    </source>
</evidence>
<dbReference type="InterPro" id="IPR001948">
    <property type="entry name" value="Peptidase_M18"/>
</dbReference>
<keyword evidence="8 9" id="KW-0482">Metalloprotease</keyword>
<dbReference type="FunFam" id="2.30.250.10:FF:000006">
    <property type="entry name" value="Probable M18 family aminopeptidase 1"/>
    <property type="match status" value="1"/>
</dbReference>
<organism evidence="11 12">
    <name type="scientific">Sporanaerobacter acetigenes DSM 13106</name>
    <dbReference type="NCBI Taxonomy" id="1123281"/>
    <lineage>
        <taxon>Bacteria</taxon>
        <taxon>Bacillati</taxon>
        <taxon>Bacillota</taxon>
        <taxon>Tissierellia</taxon>
        <taxon>Tissierellales</taxon>
        <taxon>Sporanaerobacteraceae</taxon>
        <taxon>Sporanaerobacter</taxon>
    </lineage>
</organism>
<dbReference type="STRING" id="1123281.SAMN02745180_02208"/>
<dbReference type="InterPro" id="IPR023358">
    <property type="entry name" value="Peptidase_M18_dom2"/>
</dbReference>
<dbReference type="SUPFAM" id="SSF101821">
    <property type="entry name" value="Aminopeptidase/glucanase lid domain"/>
    <property type="match status" value="1"/>
</dbReference>
<evidence type="ECO:0000256" key="6">
    <source>
        <dbReference type="ARBA" id="ARBA00022801"/>
    </source>
</evidence>
<accession>A0A1M5YIN1</accession>
<evidence type="ECO:0000256" key="10">
    <source>
        <dbReference type="RuleBase" id="RU004387"/>
    </source>
</evidence>
<protein>
    <recommendedName>
        <fullName evidence="10">M18 family aminopeptidase</fullName>
        <ecNumber evidence="10">3.4.11.-</ecNumber>
    </recommendedName>
</protein>
<dbReference type="Proteomes" id="UP000184389">
    <property type="component" value="Unassembled WGS sequence"/>
</dbReference>
<dbReference type="PANTHER" id="PTHR28570">
    <property type="entry name" value="ASPARTYL AMINOPEPTIDASE"/>
    <property type="match status" value="1"/>
</dbReference>
<dbReference type="CDD" id="cd05659">
    <property type="entry name" value="M18_API"/>
    <property type="match status" value="1"/>
</dbReference>
<name>A0A1M5YIN1_9FIRM</name>